<dbReference type="Proteomes" id="UP001153714">
    <property type="component" value="Chromosome 8"/>
</dbReference>
<evidence type="ECO:0000256" key="2">
    <source>
        <dbReference type="ARBA" id="ARBA00023065"/>
    </source>
</evidence>
<evidence type="ECO:0000256" key="3">
    <source>
        <dbReference type="ARBA" id="ARBA00023214"/>
    </source>
</evidence>
<dbReference type="InterPro" id="IPR050970">
    <property type="entry name" value="Cl_channel_volt-gated"/>
</dbReference>
<dbReference type="PANTHER" id="PTHR45720:SF10">
    <property type="entry name" value="CHLORIDE CHANNEL PROTEIN 2"/>
    <property type="match status" value="1"/>
</dbReference>
<dbReference type="AlphaFoldDB" id="A0A9N9WL68"/>
<dbReference type="GO" id="GO:0005247">
    <property type="term" value="F:voltage-gated chloride channel activity"/>
    <property type="evidence" value="ECO:0007669"/>
    <property type="project" value="TreeGrafter"/>
</dbReference>
<keyword evidence="3" id="KW-0868">Chloride</keyword>
<dbReference type="PANTHER" id="PTHR45720">
    <property type="entry name" value="CHLORIDE CHANNEL PROTEIN 2"/>
    <property type="match status" value="1"/>
</dbReference>
<reference evidence="6" key="1">
    <citation type="submission" date="2021-12" db="EMBL/GenBank/DDBJ databases">
        <authorList>
            <person name="King R."/>
        </authorList>
    </citation>
    <scope>NUCLEOTIDE SEQUENCE</scope>
</reference>
<organism evidence="6 7">
    <name type="scientific">Diatraea saccharalis</name>
    <name type="common">sugarcane borer</name>
    <dbReference type="NCBI Taxonomy" id="40085"/>
    <lineage>
        <taxon>Eukaryota</taxon>
        <taxon>Metazoa</taxon>
        <taxon>Ecdysozoa</taxon>
        <taxon>Arthropoda</taxon>
        <taxon>Hexapoda</taxon>
        <taxon>Insecta</taxon>
        <taxon>Pterygota</taxon>
        <taxon>Neoptera</taxon>
        <taxon>Endopterygota</taxon>
        <taxon>Lepidoptera</taxon>
        <taxon>Glossata</taxon>
        <taxon>Ditrysia</taxon>
        <taxon>Pyraloidea</taxon>
        <taxon>Crambidae</taxon>
        <taxon>Crambinae</taxon>
        <taxon>Diatraea</taxon>
    </lineage>
</organism>
<gene>
    <name evidence="6" type="ORF">DIATSA_LOCUS13262</name>
</gene>
<dbReference type="Pfam" id="PF00571">
    <property type="entry name" value="CBS"/>
    <property type="match status" value="1"/>
</dbReference>
<accession>A0A9N9WL68</accession>
<evidence type="ECO:0000256" key="4">
    <source>
        <dbReference type="SAM" id="MobiDB-lite"/>
    </source>
</evidence>
<feature type="domain" description="CBS" evidence="5">
    <location>
        <begin position="6"/>
        <end position="64"/>
    </location>
</feature>
<proteinExistence type="predicted"/>
<keyword evidence="2" id="KW-0406">Ion transport</keyword>
<evidence type="ECO:0000313" key="6">
    <source>
        <dbReference type="EMBL" id="CAG9796037.1"/>
    </source>
</evidence>
<dbReference type="EMBL" id="OU893339">
    <property type="protein sequence ID" value="CAG9796037.1"/>
    <property type="molecule type" value="Genomic_DNA"/>
</dbReference>
<evidence type="ECO:0000259" key="5">
    <source>
        <dbReference type="Pfam" id="PF00571"/>
    </source>
</evidence>
<name>A0A9N9WL68_9NEOP</name>
<dbReference type="InterPro" id="IPR046342">
    <property type="entry name" value="CBS_dom_sf"/>
</dbReference>
<dbReference type="GO" id="GO:0005886">
    <property type="term" value="C:plasma membrane"/>
    <property type="evidence" value="ECO:0007669"/>
    <property type="project" value="TreeGrafter"/>
</dbReference>
<evidence type="ECO:0000256" key="1">
    <source>
        <dbReference type="ARBA" id="ARBA00022448"/>
    </source>
</evidence>
<evidence type="ECO:0000313" key="7">
    <source>
        <dbReference type="Proteomes" id="UP001153714"/>
    </source>
</evidence>
<dbReference type="OrthoDB" id="4564at2759"/>
<protein>
    <recommendedName>
        <fullName evidence="5">CBS domain-containing protein</fullName>
    </recommendedName>
</protein>
<dbReference type="Gene3D" id="3.10.580.10">
    <property type="entry name" value="CBS-domain"/>
    <property type="match status" value="1"/>
</dbReference>
<dbReference type="InterPro" id="IPR000644">
    <property type="entry name" value="CBS_dom"/>
</dbReference>
<reference evidence="6" key="2">
    <citation type="submission" date="2022-10" db="EMBL/GenBank/DDBJ databases">
        <authorList>
            <consortium name="ENA_rothamsted_submissions"/>
            <consortium name="culmorum"/>
            <person name="King R."/>
        </authorList>
    </citation>
    <scope>NUCLEOTIDE SEQUENCE</scope>
</reference>
<feature type="compositionally biased region" description="Pro residues" evidence="4">
    <location>
        <begin position="146"/>
        <end position="158"/>
    </location>
</feature>
<keyword evidence="7" id="KW-1185">Reference proteome</keyword>
<dbReference type="SUPFAM" id="SSF54631">
    <property type="entry name" value="CBS-domain pair"/>
    <property type="match status" value="1"/>
</dbReference>
<sequence>MYDICVEDFMVRDVKYIWDRMTYQQLKDLLKENKTIKSFPLVDRPSSMVLLGSIHRWELVKAIERQVGRDRRLQVAALWHQQAKRRREERRPSRFQVQPAPDMLRPASSLTDHHQASLIPAPGELFRPKSILKKTNSFTLSRGPRSPAPPSPHTAPPHPVYTTVTGAETRYALWMLRTWNVLTNQFPK</sequence>
<feature type="region of interest" description="Disordered" evidence="4">
    <location>
        <begin position="137"/>
        <end position="158"/>
    </location>
</feature>
<keyword evidence="1" id="KW-0813">Transport</keyword>